<dbReference type="GO" id="GO:0005829">
    <property type="term" value="C:cytosol"/>
    <property type="evidence" value="ECO:0007669"/>
    <property type="project" value="TreeGrafter"/>
</dbReference>
<dbReference type="InterPro" id="IPR036452">
    <property type="entry name" value="Ribo_hydro-like"/>
</dbReference>
<reference evidence="4 5" key="1">
    <citation type="submission" date="2018-04" db="EMBL/GenBank/DDBJ databases">
        <title>Pelagivirga bohaiensis gen. nov., sp. nov., a bacterium isolated from the Bohai Sea.</title>
        <authorList>
            <person name="Ji X."/>
        </authorList>
    </citation>
    <scope>NUCLEOTIDE SEQUENCE [LARGE SCALE GENOMIC DNA]</scope>
    <source>
        <strain evidence="4 5">BH-SD16</strain>
    </source>
</reference>
<keyword evidence="2" id="KW-0326">Glycosidase</keyword>
<evidence type="ECO:0000313" key="5">
    <source>
        <dbReference type="Proteomes" id="UP000244817"/>
    </source>
</evidence>
<protein>
    <submittedName>
        <fullName evidence="4">Nucleoside hydrolase</fullName>
    </submittedName>
</protein>
<proteinExistence type="predicted"/>
<evidence type="ECO:0000313" key="4">
    <source>
        <dbReference type="EMBL" id="PVA06618.1"/>
    </source>
</evidence>
<dbReference type="EMBL" id="QCYG01000005">
    <property type="protein sequence ID" value="PVA06618.1"/>
    <property type="molecule type" value="Genomic_DNA"/>
</dbReference>
<dbReference type="Proteomes" id="UP000244817">
    <property type="component" value="Unassembled WGS sequence"/>
</dbReference>
<feature type="domain" description="Inosine/uridine-preferring nucleoside hydrolase" evidence="3">
    <location>
        <begin position="5"/>
        <end position="304"/>
    </location>
</feature>
<organism evidence="4 5">
    <name type="scientific">Thalassorhabdomicrobium marinisediminis</name>
    <dbReference type="NCBI Taxonomy" id="2170577"/>
    <lineage>
        <taxon>Bacteria</taxon>
        <taxon>Pseudomonadati</taxon>
        <taxon>Pseudomonadota</taxon>
        <taxon>Alphaproteobacteria</taxon>
        <taxon>Rhodobacterales</taxon>
        <taxon>Paracoccaceae</taxon>
        <taxon>Thalassorhabdomicrobium</taxon>
    </lineage>
</organism>
<dbReference type="PANTHER" id="PTHR12304:SF4">
    <property type="entry name" value="URIDINE NUCLEOSIDASE"/>
    <property type="match status" value="1"/>
</dbReference>
<dbReference type="InterPro" id="IPR023186">
    <property type="entry name" value="IUNH"/>
</dbReference>
<dbReference type="GO" id="GO:0008477">
    <property type="term" value="F:purine nucleosidase activity"/>
    <property type="evidence" value="ECO:0007669"/>
    <property type="project" value="TreeGrafter"/>
</dbReference>
<sequence length="313" mass="33323">MTRKIIFDTDPGVDDAAALLLAHRHPALDLIGVTTIFGNADIDDVTRNALWLREVFGFDAPVARGAALSLSGDAGPYPEFIHGVDGLGGLAPASVSEEPDPRPAHVLISDLARKAGGDVTIVAVGRLTNLALALMHDEKLPNYIRDVIIMGGAFGGGNGNVTPAAEANIIGDPVAADIVFGANWTVHAVGLDVTRQVMMTEEMFAGVKSGDTAAKLVRDASKLYSRYHDRFGIDGFYVHDSSAVACAISPELFTFREGPVRVVREGIARGQTILRDVDTFYPPGAWDNRPSHKVAFEVDAKGVLNLLESALQQ</sequence>
<dbReference type="CDD" id="cd02650">
    <property type="entry name" value="nuc_hydro_CaPnhB"/>
    <property type="match status" value="1"/>
</dbReference>
<comment type="caution">
    <text evidence="4">The sequence shown here is derived from an EMBL/GenBank/DDBJ whole genome shotgun (WGS) entry which is preliminary data.</text>
</comment>
<dbReference type="Gene3D" id="3.90.245.10">
    <property type="entry name" value="Ribonucleoside hydrolase-like"/>
    <property type="match status" value="1"/>
</dbReference>
<evidence type="ECO:0000256" key="1">
    <source>
        <dbReference type="ARBA" id="ARBA00022801"/>
    </source>
</evidence>
<keyword evidence="1 4" id="KW-0378">Hydrolase</keyword>
<evidence type="ECO:0000259" key="3">
    <source>
        <dbReference type="Pfam" id="PF01156"/>
    </source>
</evidence>
<name>A0A2T7FWW1_9RHOB</name>
<accession>A0A2T7FWW1</accession>
<dbReference type="PANTHER" id="PTHR12304">
    <property type="entry name" value="INOSINE-URIDINE PREFERRING NUCLEOSIDE HYDROLASE"/>
    <property type="match status" value="1"/>
</dbReference>
<keyword evidence="5" id="KW-1185">Reference proteome</keyword>
<evidence type="ECO:0000256" key="2">
    <source>
        <dbReference type="ARBA" id="ARBA00023295"/>
    </source>
</evidence>
<dbReference type="RefSeq" id="WP_108640779.1">
    <property type="nucleotide sequence ID" value="NZ_QCYG01000005.1"/>
</dbReference>
<dbReference type="GO" id="GO:0006152">
    <property type="term" value="P:purine nucleoside catabolic process"/>
    <property type="evidence" value="ECO:0007669"/>
    <property type="project" value="TreeGrafter"/>
</dbReference>
<gene>
    <name evidence="4" type="ORF">DC363_08780</name>
</gene>
<dbReference type="AlphaFoldDB" id="A0A2T7FWW1"/>
<dbReference type="InterPro" id="IPR001910">
    <property type="entry name" value="Inosine/uridine_hydrolase_dom"/>
</dbReference>
<dbReference type="OrthoDB" id="9797882at2"/>
<dbReference type="Pfam" id="PF01156">
    <property type="entry name" value="IU_nuc_hydro"/>
    <property type="match status" value="1"/>
</dbReference>
<dbReference type="SUPFAM" id="SSF53590">
    <property type="entry name" value="Nucleoside hydrolase"/>
    <property type="match status" value="1"/>
</dbReference>